<organism evidence="2 3">
    <name type="scientific">Marchantia polymorpha</name>
    <name type="common">Common liverwort</name>
    <name type="synonym">Marchantia aquatica</name>
    <dbReference type="NCBI Taxonomy" id="3197"/>
    <lineage>
        <taxon>Eukaryota</taxon>
        <taxon>Viridiplantae</taxon>
        <taxon>Streptophyta</taxon>
        <taxon>Embryophyta</taxon>
        <taxon>Marchantiophyta</taxon>
        <taxon>Marchantiopsida</taxon>
        <taxon>Marchantiidae</taxon>
        <taxon>Marchantiales</taxon>
        <taxon>Marchantiaceae</taxon>
        <taxon>Marchantia</taxon>
    </lineage>
</organism>
<keyword evidence="3" id="KW-1185">Reference proteome</keyword>
<dbReference type="EMBL" id="KZ772727">
    <property type="protein sequence ID" value="PTQ37871.1"/>
    <property type="molecule type" value="Genomic_DNA"/>
</dbReference>
<evidence type="ECO:0000313" key="2">
    <source>
        <dbReference type="EMBL" id="PTQ37872.1"/>
    </source>
</evidence>
<feature type="region of interest" description="Disordered" evidence="1">
    <location>
        <begin position="1012"/>
        <end position="1101"/>
    </location>
</feature>
<gene>
    <name evidence="2" type="ORF">MARPO_0055s0120</name>
</gene>
<dbReference type="SUPFAM" id="SSF52540">
    <property type="entry name" value="P-loop containing nucleoside triphosphate hydrolases"/>
    <property type="match status" value="1"/>
</dbReference>
<dbReference type="Proteomes" id="UP000244005">
    <property type="component" value="Unassembled WGS sequence"/>
</dbReference>
<reference evidence="3" key="1">
    <citation type="journal article" date="2017" name="Cell">
        <title>Insights into land plant evolution garnered from the Marchantia polymorpha genome.</title>
        <authorList>
            <person name="Bowman J.L."/>
            <person name="Kohchi T."/>
            <person name="Yamato K.T."/>
            <person name="Jenkins J."/>
            <person name="Shu S."/>
            <person name="Ishizaki K."/>
            <person name="Yamaoka S."/>
            <person name="Nishihama R."/>
            <person name="Nakamura Y."/>
            <person name="Berger F."/>
            <person name="Adam C."/>
            <person name="Aki S.S."/>
            <person name="Althoff F."/>
            <person name="Araki T."/>
            <person name="Arteaga-Vazquez M.A."/>
            <person name="Balasubrmanian S."/>
            <person name="Barry K."/>
            <person name="Bauer D."/>
            <person name="Boehm C.R."/>
            <person name="Briginshaw L."/>
            <person name="Caballero-Perez J."/>
            <person name="Catarino B."/>
            <person name="Chen F."/>
            <person name="Chiyoda S."/>
            <person name="Chovatia M."/>
            <person name="Davies K.M."/>
            <person name="Delmans M."/>
            <person name="Demura T."/>
            <person name="Dierschke T."/>
            <person name="Dolan L."/>
            <person name="Dorantes-Acosta A.E."/>
            <person name="Eklund D.M."/>
            <person name="Florent S.N."/>
            <person name="Flores-Sandoval E."/>
            <person name="Fujiyama A."/>
            <person name="Fukuzawa H."/>
            <person name="Galik B."/>
            <person name="Grimanelli D."/>
            <person name="Grimwood J."/>
            <person name="Grossniklaus U."/>
            <person name="Hamada T."/>
            <person name="Haseloff J."/>
            <person name="Hetherington A.J."/>
            <person name="Higo A."/>
            <person name="Hirakawa Y."/>
            <person name="Hundley H.N."/>
            <person name="Ikeda Y."/>
            <person name="Inoue K."/>
            <person name="Inoue S.I."/>
            <person name="Ishida S."/>
            <person name="Jia Q."/>
            <person name="Kakita M."/>
            <person name="Kanazawa T."/>
            <person name="Kawai Y."/>
            <person name="Kawashima T."/>
            <person name="Kennedy M."/>
            <person name="Kinose K."/>
            <person name="Kinoshita T."/>
            <person name="Kohara Y."/>
            <person name="Koide E."/>
            <person name="Komatsu K."/>
            <person name="Kopischke S."/>
            <person name="Kubo M."/>
            <person name="Kyozuka J."/>
            <person name="Lagercrantz U."/>
            <person name="Lin S.S."/>
            <person name="Lindquist E."/>
            <person name="Lipzen A.M."/>
            <person name="Lu C.W."/>
            <person name="De Luna E."/>
            <person name="Martienssen R.A."/>
            <person name="Minamino N."/>
            <person name="Mizutani M."/>
            <person name="Mizutani M."/>
            <person name="Mochizuki N."/>
            <person name="Monte I."/>
            <person name="Mosher R."/>
            <person name="Nagasaki H."/>
            <person name="Nakagami H."/>
            <person name="Naramoto S."/>
            <person name="Nishitani K."/>
            <person name="Ohtani M."/>
            <person name="Okamoto T."/>
            <person name="Okumura M."/>
            <person name="Phillips J."/>
            <person name="Pollak B."/>
            <person name="Reinders A."/>
            <person name="Rovekamp M."/>
            <person name="Sano R."/>
            <person name="Sawa S."/>
            <person name="Schmid M.W."/>
            <person name="Shirakawa M."/>
            <person name="Solano R."/>
            <person name="Spunde A."/>
            <person name="Suetsugu N."/>
            <person name="Sugano S."/>
            <person name="Sugiyama A."/>
            <person name="Sun R."/>
            <person name="Suzuki Y."/>
            <person name="Takenaka M."/>
            <person name="Takezawa D."/>
            <person name="Tomogane H."/>
            <person name="Tsuzuki M."/>
            <person name="Ueda T."/>
            <person name="Umeda M."/>
            <person name="Ward J.M."/>
            <person name="Watanabe Y."/>
            <person name="Yazaki K."/>
            <person name="Yokoyama R."/>
            <person name="Yoshitake Y."/>
            <person name="Yotsui I."/>
            <person name="Zachgo S."/>
            <person name="Schmutz J."/>
        </authorList>
    </citation>
    <scope>NUCLEOTIDE SEQUENCE [LARGE SCALE GENOMIC DNA]</scope>
    <source>
        <strain evidence="3">Tak-1</strain>
    </source>
</reference>
<feature type="region of interest" description="Disordered" evidence="1">
    <location>
        <begin position="144"/>
        <end position="163"/>
    </location>
</feature>
<dbReference type="OrthoDB" id="1883015at2759"/>
<feature type="compositionally biased region" description="Basic and acidic residues" evidence="1">
    <location>
        <begin position="1078"/>
        <end position="1092"/>
    </location>
</feature>
<dbReference type="Gramene" id="Mp2g19320.1">
    <property type="protein sequence ID" value="Mp2g19320.1.cds"/>
    <property type="gene ID" value="Mp2g19320"/>
</dbReference>
<feature type="compositionally biased region" description="Polar residues" evidence="1">
    <location>
        <begin position="150"/>
        <end position="163"/>
    </location>
</feature>
<sequence>MAVPEEETGFLLKCTDEAVNIVQSLVTLLSVSYESGIGSNGVASNRMTGGLNAEALEDLYRLANELLATLWPCEKRYVAVIGPTGCGKSTLLNLLALMTCKAGEEYQQGLKLDESRAVLRDTVLEHGGGLEGVNHDDEVQLDVNEDSQEDPSSTSVGSQSENTVHLHNVDLEAEKEAMCGLLGICCARDKAAYFSKHLAFYDRYPFLLQNGRMGDAGTTKVMAVQWGPKFVARIQWVPKRKLRKRWRELRLFLDKQQPSEPVDRNTPQDSSVAKLKEHKELWQSMLRIVEHPLDSDQLPTPTEELIEGVLKKLAKRVSLGNKEVIEANPSQGCVVDRLYVRDAIRRRLSEENLGLLLEDLVIEAPIPSSEGGISLLDVPGTNDPRLLHQSETRDAIDRTTLILLILDKNVLDAGTEKVLEESPVLERLLLDTSERCNLVVVGIAEKRCTGSNSASEIVAGFDCKQDLKRALKKVFLKKTRNLLKSRRLTSTEATARLRSIFEDNRFHVLPVLPLLCASLHLSAHNPVLHNQYCETPREATCPLIMSEEQRMKMCMLTNIPQLLEMIQSVRVPSSRVKLKSNLESTLSTLKMYLHESTYDESMLKFFDREIKHGLRMAKDTIAIETFLPENSIDVDCIRDTLSSYSQQCILSPEDLKYLRLKVEGPDSLKVTNTAVNQDLPPVLMRGFRPEAIGGIAREMLQPTEEKASSFVHAVYQHLIVKMNGNEAWRDNHLDQVSVECLGECVVLLRDVQTQWQHTLERTLARYTCGGSTGGLQKHIRTALRKAYDTTFKTAMLEMRKRRSKKASTDELLTFLQNFGFGEEVKNVAISEIEKHVHIFWDALIEAITKTVSKLWSDWISQLRQLRKSIKQALDVDVQNDSNTVSSDLADHSLRTSLRSKISQLEQLVRRLEGETPLPGYSEVNYGYGLLQNHPSYEKDLLNVASEQKSKILNDSKPRTPVGESCHKSEPNIVIGNSCQNSKPRIIIEDSNQDEPPDLGDVASAIIKTSPKPKLARVAPAPTSLDCTQECIRPGTSPTSRHRTPDNLRPSTSLPSPNTPKTKLGGPKRLPSRGVITLPEHEAHNLHMEVHGDRKGKRRRYR</sequence>
<name>A0A2R6WVK5_MARPO</name>
<reference evidence="2" key="2">
    <citation type="submission" date="2017-12" db="EMBL/GenBank/DDBJ databases">
        <title>WGS assembly of Marchantia polymorpha.</title>
        <authorList>
            <person name="Bowman J.L."/>
            <person name="Kohchi T."/>
            <person name="Yamato K.T."/>
            <person name="Jenkins J."/>
            <person name="Shu S."/>
            <person name="Ishizaki K."/>
            <person name="Yamaoka S."/>
            <person name="Nishihama R."/>
            <person name="Nakamura Y."/>
            <person name="Berger F."/>
            <person name="Adam C."/>
            <person name="Aki S.S."/>
            <person name="Althoff F."/>
            <person name="Araki T."/>
            <person name="Arteaga-Vazquez M.A."/>
            <person name="Balasubrmanian S."/>
            <person name="Bauer D."/>
            <person name="Boehm C.R."/>
            <person name="Briginshaw L."/>
            <person name="Caballero-Perez J."/>
            <person name="Catarino B."/>
            <person name="Chen F."/>
            <person name="Chiyoda S."/>
            <person name="Chovatia M."/>
            <person name="Davies K.M."/>
            <person name="Delmans M."/>
            <person name="Demura T."/>
            <person name="Dierschke T."/>
            <person name="Dolan L."/>
            <person name="Dorantes-Acosta A.E."/>
            <person name="Eklund D.M."/>
            <person name="Florent S.N."/>
            <person name="Flores-Sandoval E."/>
            <person name="Fujiyama A."/>
            <person name="Fukuzawa H."/>
            <person name="Galik B."/>
            <person name="Grimanelli D."/>
            <person name="Grimwood J."/>
            <person name="Grossniklaus U."/>
            <person name="Hamada T."/>
            <person name="Haseloff J."/>
            <person name="Hetherington A.J."/>
            <person name="Higo A."/>
            <person name="Hirakawa Y."/>
            <person name="Hundley H.N."/>
            <person name="Ikeda Y."/>
            <person name="Inoue K."/>
            <person name="Inoue S."/>
            <person name="Ishida S."/>
            <person name="Jia Q."/>
            <person name="Kakita M."/>
            <person name="Kanazawa T."/>
            <person name="Kawai Y."/>
            <person name="Kawashima T."/>
            <person name="Kennedy M."/>
            <person name="Kinose K."/>
            <person name="Kinoshita T."/>
            <person name="Kohara Y."/>
            <person name="Koide E."/>
            <person name="Komatsu K."/>
            <person name="Kopischke S."/>
            <person name="Kubo M."/>
            <person name="Kyozuka J."/>
            <person name="Lagercrantz U."/>
            <person name="Lin S.S."/>
            <person name="Lindquist E."/>
            <person name="Lipzen A.M."/>
            <person name="Lu C."/>
            <person name="Luna E.D."/>
            <person name="Martienssen R.A."/>
            <person name="Minamino N."/>
            <person name="Mizutani M."/>
            <person name="Mizutani M."/>
            <person name="Mochizuki N."/>
            <person name="Monte I."/>
            <person name="Mosher R."/>
            <person name="Nagasaki H."/>
            <person name="Nakagami H."/>
            <person name="Naramoto S."/>
            <person name="Nishitani K."/>
            <person name="Ohtani M."/>
            <person name="Okamoto T."/>
            <person name="Okumura M."/>
            <person name="Phillips J."/>
            <person name="Pollak B."/>
            <person name="Reinders A."/>
            <person name="Roevekamp M."/>
            <person name="Sano R."/>
            <person name="Sawa S."/>
            <person name="Schmid M.W."/>
            <person name="Shirakawa M."/>
            <person name="Solano R."/>
            <person name="Spunde A."/>
            <person name="Suetsugu N."/>
            <person name="Sugano S."/>
            <person name="Sugiyama A."/>
            <person name="Sun R."/>
            <person name="Suzuki Y."/>
            <person name="Takenaka M."/>
            <person name="Takezawa D."/>
            <person name="Tomogane H."/>
            <person name="Tsuzuki M."/>
            <person name="Ueda T."/>
            <person name="Umeda M."/>
            <person name="Ward J.M."/>
            <person name="Watanabe Y."/>
            <person name="Yazaki K."/>
            <person name="Yokoyama R."/>
            <person name="Yoshitake Y."/>
            <person name="Yotsui I."/>
            <person name="Zachgo S."/>
            <person name="Schmutz J."/>
        </authorList>
    </citation>
    <scope>NUCLEOTIDE SEQUENCE [LARGE SCALE GENOMIC DNA]</scope>
    <source>
        <strain evidence="2">Tak-1</strain>
    </source>
</reference>
<dbReference type="OMA" id="IETHTSC"/>
<proteinExistence type="predicted"/>
<evidence type="ECO:0000313" key="3">
    <source>
        <dbReference type="Proteomes" id="UP000244005"/>
    </source>
</evidence>
<dbReference type="EMBL" id="KZ772727">
    <property type="protein sequence ID" value="PTQ37872.1"/>
    <property type="molecule type" value="Genomic_DNA"/>
</dbReference>
<accession>A0A2R6WVK5</accession>
<feature type="compositionally biased region" description="Polar residues" evidence="1">
    <location>
        <begin position="1048"/>
        <end position="1060"/>
    </location>
</feature>
<protein>
    <submittedName>
        <fullName evidence="2">Uncharacterized protein</fullName>
    </submittedName>
</protein>
<evidence type="ECO:0000256" key="1">
    <source>
        <dbReference type="SAM" id="MobiDB-lite"/>
    </source>
</evidence>
<dbReference type="InterPro" id="IPR027417">
    <property type="entry name" value="P-loop_NTPase"/>
</dbReference>
<dbReference type="AlphaFoldDB" id="A0A2R6WVK5"/>